<dbReference type="Proteomes" id="UP000441102">
    <property type="component" value="Unassembled WGS sequence"/>
</dbReference>
<gene>
    <name evidence="1" type="ORF">F9L06_23430</name>
</gene>
<evidence type="ECO:0000313" key="2">
    <source>
        <dbReference type="Proteomes" id="UP000441102"/>
    </source>
</evidence>
<dbReference type="RefSeq" id="WP_151577062.1">
    <property type="nucleotide sequence ID" value="NZ_WBWX01000014.1"/>
</dbReference>
<dbReference type="AlphaFoldDB" id="A0A6I0DKT7"/>
<organism evidence="1 2">
    <name type="scientific">Brucella anthropi</name>
    <name type="common">Ochrobactrum anthropi</name>
    <dbReference type="NCBI Taxonomy" id="529"/>
    <lineage>
        <taxon>Bacteria</taxon>
        <taxon>Pseudomonadati</taxon>
        <taxon>Pseudomonadota</taxon>
        <taxon>Alphaproteobacteria</taxon>
        <taxon>Hyphomicrobiales</taxon>
        <taxon>Brucellaceae</taxon>
        <taxon>Brucella/Ochrobactrum group</taxon>
        <taxon>Brucella</taxon>
    </lineage>
</organism>
<proteinExistence type="predicted"/>
<reference evidence="1 2" key="1">
    <citation type="submission" date="2019-09" db="EMBL/GenBank/DDBJ databases">
        <title>Taxonomic organization of the family Brucellaceae based on a phylogenomic approach.</title>
        <authorList>
            <person name="Leclercq S."/>
            <person name="Cloeckaert A."/>
            <person name="Zygmunt M.S."/>
        </authorList>
    </citation>
    <scope>NUCLEOTIDE SEQUENCE [LARGE SCALE GENOMIC DNA]</scope>
    <source>
        <strain evidence="1 2">CCUG 34461</strain>
    </source>
</reference>
<sequence length="321" mass="36855">MADANKPPKLLYKYRAFSPRLLDMLVADELYYSDPGDFNDPLDCRPSFDANLPNHELESILSRMREQRALAEMQAAAKSLKYRGPKTIEHIARHSHKEAARLLEDIRYHATDPSYEVDDPLKSILRGYLEGELLRRYDRGIVSFGVRATCPLMWSHYGDQHHGICAAYSVPPDAVPHLHKIAYGGSRKVLASDVAVMENDVAARQRVDEAVLLRKAASWRYEREWRLIGKRGVQDSPLELEEVIFGIRCRATVKFSIVQALANRSRPVRFYEMRELFGTFRLKKYALNTDELSASLPRRSRTVFEMFEDLDETGAEVLPKQ</sequence>
<comment type="caution">
    <text evidence="1">The sequence shown here is derived from an EMBL/GenBank/DDBJ whole genome shotgun (WGS) entry which is preliminary data.</text>
</comment>
<protein>
    <submittedName>
        <fullName evidence="1">DUF2971 domain-containing protein</fullName>
    </submittedName>
</protein>
<dbReference type="EMBL" id="WBWX01000014">
    <property type="protein sequence ID" value="KAB2791373.1"/>
    <property type="molecule type" value="Genomic_DNA"/>
</dbReference>
<evidence type="ECO:0000313" key="1">
    <source>
        <dbReference type="EMBL" id="KAB2791373.1"/>
    </source>
</evidence>
<accession>A0A6I0DKT7</accession>
<name>A0A6I0DKT7_BRUAN</name>